<evidence type="ECO:0000313" key="10">
    <source>
        <dbReference type="EMBL" id="GEX23399.1"/>
    </source>
</evidence>
<comment type="caution">
    <text evidence="10">The sequence shown here is derived from an EMBL/GenBank/DDBJ whole genome shotgun (WGS) entry which is preliminary data.</text>
</comment>
<dbReference type="GO" id="GO:0016787">
    <property type="term" value="F:hydrolase activity"/>
    <property type="evidence" value="ECO:0007669"/>
    <property type="project" value="UniProtKB-KW"/>
</dbReference>
<dbReference type="EMBL" id="BKCJ010096687">
    <property type="protein sequence ID" value="GEX23399.1"/>
    <property type="molecule type" value="Genomic_DNA"/>
</dbReference>
<evidence type="ECO:0000259" key="8">
    <source>
        <dbReference type="Pfam" id="PF13966"/>
    </source>
</evidence>
<keyword evidence="2" id="KW-0548">Nucleotidyltransferase</keyword>
<feature type="compositionally biased region" description="Acidic residues" evidence="7">
    <location>
        <begin position="42"/>
        <end position="57"/>
    </location>
</feature>
<dbReference type="InterPro" id="IPR041373">
    <property type="entry name" value="RT_RNaseH"/>
</dbReference>
<gene>
    <name evidence="10" type="ORF">Tci_295374</name>
</gene>
<evidence type="ECO:0000259" key="9">
    <source>
        <dbReference type="Pfam" id="PF17917"/>
    </source>
</evidence>
<dbReference type="InterPro" id="IPR026960">
    <property type="entry name" value="RVT-Znf"/>
</dbReference>
<dbReference type="GO" id="GO:0004519">
    <property type="term" value="F:endonuclease activity"/>
    <property type="evidence" value="ECO:0007669"/>
    <property type="project" value="UniProtKB-KW"/>
</dbReference>
<protein>
    <submittedName>
        <fullName evidence="10">RNA-directed DNA polymerase, eukaryota</fullName>
    </submittedName>
</protein>
<dbReference type="GO" id="GO:0003964">
    <property type="term" value="F:RNA-directed DNA polymerase activity"/>
    <property type="evidence" value="ECO:0007669"/>
    <property type="project" value="UniProtKB-KW"/>
</dbReference>
<organism evidence="10">
    <name type="scientific">Tanacetum cinerariifolium</name>
    <name type="common">Dalmatian daisy</name>
    <name type="synonym">Chrysanthemum cinerariifolium</name>
    <dbReference type="NCBI Taxonomy" id="118510"/>
    <lineage>
        <taxon>Eukaryota</taxon>
        <taxon>Viridiplantae</taxon>
        <taxon>Streptophyta</taxon>
        <taxon>Embryophyta</taxon>
        <taxon>Tracheophyta</taxon>
        <taxon>Spermatophyta</taxon>
        <taxon>Magnoliopsida</taxon>
        <taxon>eudicotyledons</taxon>
        <taxon>Gunneridae</taxon>
        <taxon>Pentapetalae</taxon>
        <taxon>asterids</taxon>
        <taxon>campanulids</taxon>
        <taxon>Asterales</taxon>
        <taxon>Asteraceae</taxon>
        <taxon>Asteroideae</taxon>
        <taxon>Anthemideae</taxon>
        <taxon>Anthemidinae</taxon>
        <taxon>Tanacetum</taxon>
    </lineage>
</organism>
<evidence type="ECO:0000256" key="6">
    <source>
        <dbReference type="ARBA" id="ARBA00022918"/>
    </source>
</evidence>
<evidence type="ECO:0000256" key="4">
    <source>
        <dbReference type="ARBA" id="ARBA00022759"/>
    </source>
</evidence>
<evidence type="ECO:0000256" key="2">
    <source>
        <dbReference type="ARBA" id="ARBA00022695"/>
    </source>
</evidence>
<feature type="domain" description="Reverse transcriptase zinc-binding" evidence="8">
    <location>
        <begin position="836"/>
        <end position="900"/>
    </location>
</feature>
<feature type="region of interest" description="Disordered" evidence="7">
    <location>
        <begin position="29"/>
        <end position="57"/>
    </location>
</feature>
<proteinExistence type="predicted"/>
<dbReference type="AlphaFoldDB" id="A0A699H332"/>
<name>A0A699H332_TANCI</name>
<dbReference type="Pfam" id="PF13966">
    <property type="entry name" value="zf-RVT"/>
    <property type="match status" value="1"/>
</dbReference>
<feature type="compositionally biased region" description="Polar residues" evidence="7">
    <location>
        <begin position="32"/>
        <end position="41"/>
    </location>
</feature>
<keyword evidence="1" id="KW-0808">Transferase</keyword>
<dbReference type="Pfam" id="PF17917">
    <property type="entry name" value="RT_RNaseH"/>
    <property type="match status" value="1"/>
</dbReference>
<sequence length="912" mass="104650">MEMEPGIKNMTLDEYRVYEAKKEGQLWDNVRSKNNPASNYDQDVDLEKEEAGVEDDDDGDTYDIWDITVDDVERIRQFLMPNVLDEMVERSNSKGMERGLMDSFYVVNCLVIYNRHRRQNRRVPFEQRNNPPQHQRVVYLPILNINYFRHFLNILRNYDPMDDEPMWAADRVVSLTLGSAITIPETANEFAIKGDFDALHEEGSEILHSIEGTIFEEKLFAEFDEFMAMTTDENSKSESDTEEPPFEKITFNIDYKIKTSLEEPPTDLELKPLSDNLEYVFLEEPSFLPVIISSQLSEENKSLKVDKAKIDVISKLSPPTNIKVLSKTIVHTDHSALRHLFKKQDAKPRLIRWILLLQEFDIKIKDRKGIENVAADHLSRIENEETSDENVVDDNFPRETLMEINTEDEPKRANLAVKGVMIEGEWVDDPSKVKDFRDYFASRFCDPGIRHGVINFNFPNRLNIDQSGELEAPISRYDIRRAVWDCGENKSHGPDGIKIDSSTTLFHLFYADDAVFIGKWSRGNLTGIMHTLRCFSLLSGLSINLKKSQLLGVGIPDSQVLEAATLIGCSVLHTSFKGIMVGENMSSIRAWDETVNKLKLRLSSWKLKTFSIGGRLTLLKSVLGSTPIYNMSLFKVPKAVLKSMESIRRNFFNGIRDGEKKIAWVSWSKVFASKSNGGLGVFSFYALNRGLLFKWIWRFLSRDQSLWSQVIHALHGSNTSTFSASYSSLWSSIIKECNAVKSQGLDLISHCKIRVGNGMSTSFWHDQWLGDSCLRLSYPRLFALENNKLSRIYDLDTVVLSNMGDRRFWDLNGDGCFRVKDVRRMLDDMLLPKSDVPSRWVKQIPIKVNVLAWKISMDRLPTRVNLHRRGVQVSLISCPICCEAFENLDHLLFCCDLAKDIARSICNWWGLV</sequence>
<evidence type="ECO:0000256" key="1">
    <source>
        <dbReference type="ARBA" id="ARBA00022679"/>
    </source>
</evidence>
<feature type="domain" description="Reverse transcriptase RNase H-like" evidence="9">
    <location>
        <begin position="326"/>
        <end position="360"/>
    </location>
</feature>
<keyword evidence="6 10" id="KW-0695">RNA-directed DNA polymerase</keyword>
<evidence type="ECO:0000256" key="5">
    <source>
        <dbReference type="ARBA" id="ARBA00022801"/>
    </source>
</evidence>
<keyword evidence="3" id="KW-0540">Nuclease</keyword>
<keyword evidence="4" id="KW-0255">Endonuclease</keyword>
<evidence type="ECO:0000256" key="7">
    <source>
        <dbReference type="SAM" id="MobiDB-lite"/>
    </source>
</evidence>
<accession>A0A699H332</accession>
<dbReference type="PANTHER" id="PTHR33116">
    <property type="entry name" value="REVERSE TRANSCRIPTASE ZINC-BINDING DOMAIN-CONTAINING PROTEIN-RELATED-RELATED"/>
    <property type="match status" value="1"/>
</dbReference>
<reference evidence="10" key="1">
    <citation type="journal article" date="2019" name="Sci. Rep.">
        <title>Draft genome of Tanacetum cinerariifolium, the natural source of mosquito coil.</title>
        <authorList>
            <person name="Yamashiro T."/>
            <person name="Shiraishi A."/>
            <person name="Satake H."/>
            <person name="Nakayama K."/>
        </authorList>
    </citation>
    <scope>NUCLEOTIDE SEQUENCE</scope>
</reference>
<keyword evidence="5" id="KW-0378">Hydrolase</keyword>
<evidence type="ECO:0000256" key="3">
    <source>
        <dbReference type="ARBA" id="ARBA00022722"/>
    </source>
</evidence>
<dbReference type="PANTHER" id="PTHR33116:SF77">
    <property type="entry name" value="RNA-DIRECTED DNA POLYMERASE"/>
    <property type="match status" value="1"/>
</dbReference>